<evidence type="ECO:0000313" key="3">
    <source>
        <dbReference type="Proteomes" id="UP000683360"/>
    </source>
</evidence>
<organism evidence="2 3">
    <name type="scientific">Mytilus edulis</name>
    <name type="common">Blue mussel</name>
    <dbReference type="NCBI Taxonomy" id="6550"/>
    <lineage>
        <taxon>Eukaryota</taxon>
        <taxon>Metazoa</taxon>
        <taxon>Spiralia</taxon>
        <taxon>Lophotrochozoa</taxon>
        <taxon>Mollusca</taxon>
        <taxon>Bivalvia</taxon>
        <taxon>Autobranchia</taxon>
        <taxon>Pteriomorphia</taxon>
        <taxon>Mytilida</taxon>
        <taxon>Mytiloidea</taxon>
        <taxon>Mytilidae</taxon>
        <taxon>Mytilinae</taxon>
        <taxon>Mytilus</taxon>
    </lineage>
</organism>
<keyword evidence="3" id="KW-1185">Reference proteome</keyword>
<name>A0A8S3TBJ8_MYTED</name>
<feature type="domain" description="DZIP3-like HEPN" evidence="1">
    <location>
        <begin position="37"/>
        <end position="170"/>
    </location>
</feature>
<proteinExistence type="predicted"/>
<sequence length="334" mass="38182">MSLTAEESNFLRFYFLNLKIASKAVRVYFDSVHPPAGLATELASSKAKLTRLRFITQLQLQILYPSNASNVISDNFDTTLIVCLLRNLPPRESAPVTGWDNLPHPGDTSTGADLARVKWYRNQLVHTKDGILSSTYVIQYWGDLEGAIRRLGGNNLLIEAQYAKHIVLDKSLTDILTTLRINKHDIEEHEKCIDTLQTIKQQHEKGIQGLNDYLQKLVGDAQTHAAELSDKKELIDKCTNEFIECKKEIEKTDSRVKSIQDNVLEKQNQVDKLTHLLETIDCKYNKKIEEIEEKIVKHDEQIVTHDVQMAKHDEQIARSAKDIDDMKEETTTCW</sequence>
<protein>
    <recommendedName>
        <fullName evidence="1">DZIP3-like HEPN domain-containing protein</fullName>
    </recommendedName>
</protein>
<comment type="caution">
    <text evidence="2">The sequence shown here is derived from an EMBL/GenBank/DDBJ whole genome shotgun (WGS) entry which is preliminary data.</text>
</comment>
<dbReference type="Proteomes" id="UP000683360">
    <property type="component" value="Unassembled WGS sequence"/>
</dbReference>
<dbReference type="AlphaFoldDB" id="A0A8S3TBJ8"/>
<dbReference type="InterPro" id="IPR041249">
    <property type="entry name" value="HEPN_DZIP3"/>
</dbReference>
<evidence type="ECO:0000313" key="2">
    <source>
        <dbReference type="EMBL" id="CAG2228805.1"/>
    </source>
</evidence>
<dbReference type="OrthoDB" id="6147764at2759"/>
<evidence type="ECO:0000259" key="1">
    <source>
        <dbReference type="Pfam" id="PF18738"/>
    </source>
</evidence>
<accession>A0A8S3TBJ8</accession>
<gene>
    <name evidence="2" type="ORF">MEDL_41739</name>
</gene>
<reference evidence="2" key="1">
    <citation type="submission" date="2021-03" db="EMBL/GenBank/DDBJ databases">
        <authorList>
            <person name="Bekaert M."/>
        </authorList>
    </citation>
    <scope>NUCLEOTIDE SEQUENCE</scope>
</reference>
<dbReference type="Pfam" id="PF18738">
    <property type="entry name" value="HEPN_DZIP3"/>
    <property type="match status" value="1"/>
</dbReference>
<dbReference type="EMBL" id="CAJPWZ010002006">
    <property type="protein sequence ID" value="CAG2228805.1"/>
    <property type="molecule type" value="Genomic_DNA"/>
</dbReference>